<dbReference type="InterPro" id="IPR051313">
    <property type="entry name" value="Bact_iron-sidero_bind"/>
</dbReference>
<organism evidence="7 8">
    <name type="scientific">Cytobacillus purgationiresistens</name>
    <dbReference type="NCBI Taxonomy" id="863449"/>
    <lineage>
        <taxon>Bacteria</taxon>
        <taxon>Bacillati</taxon>
        <taxon>Bacillota</taxon>
        <taxon>Bacilli</taxon>
        <taxon>Bacillales</taxon>
        <taxon>Bacillaceae</taxon>
        <taxon>Cytobacillus</taxon>
    </lineage>
</organism>
<dbReference type="PANTHER" id="PTHR30532">
    <property type="entry name" value="IRON III DICITRATE-BINDING PERIPLASMIC PROTEIN"/>
    <property type="match status" value="1"/>
</dbReference>
<feature type="chain" id="PRO_5047335779" evidence="5">
    <location>
        <begin position="24"/>
        <end position="320"/>
    </location>
</feature>
<dbReference type="EMBL" id="JAUSUB010000001">
    <property type="protein sequence ID" value="MDQ0268187.1"/>
    <property type="molecule type" value="Genomic_DNA"/>
</dbReference>
<name>A0ABU0AAB6_9BACI</name>
<evidence type="ECO:0000256" key="2">
    <source>
        <dbReference type="ARBA" id="ARBA00008814"/>
    </source>
</evidence>
<dbReference type="PROSITE" id="PS51257">
    <property type="entry name" value="PROKAR_LIPOPROTEIN"/>
    <property type="match status" value="1"/>
</dbReference>
<evidence type="ECO:0000256" key="3">
    <source>
        <dbReference type="ARBA" id="ARBA00022448"/>
    </source>
</evidence>
<comment type="similarity">
    <text evidence="2">Belongs to the bacterial solute-binding protein 8 family.</text>
</comment>
<evidence type="ECO:0000313" key="7">
    <source>
        <dbReference type="EMBL" id="MDQ0268187.1"/>
    </source>
</evidence>
<reference evidence="7 8" key="1">
    <citation type="submission" date="2023-07" db="EMBL/GenBank/DDBJ databases">
        <title>Genomic Encyclopedia of Type Strains, Phase IV (KMG-IV): sequencing the most valuable type-strain genomes for metagenomic binning, comparative biology and taxonomic classification.</title>
        <authorList>
            <person name="Goeker M."/>
        </authorList>
    </citation>
    <scope>NUCLEOTIDE SEQUENCE [LARGE SCALE GENOMIC DNA]</scope>
    <source>
        <strain evidence="7 8">DSM 23494</strain>
    </source>
</reference>
<feature type="signal peptide" evidence="5">
    <location>
        <begin position="1"/>
        <end position="23"/>
    </location>
</feature>
<keyword evidence="3" id="KW-0813">Transport</keyword>
<protein>
    <submittedName>
        <fullName evidence="7">Iron complex transport system substrate-binding protein</fullName>
    </submittedName>
</protein>
<proteinExistence type="inferred from homology"/>
<gene>
    <name evidence="7" type="ORF">J2S17_000056</name>
</gene>
<dbReference type="Pfam" id="PF01497">
    <property type="entry name" value="Peripla_BP_2"/>
    <property type="match status" value="1"/>
</dbReference>
<evidence type="ECO:0000313" key="8">
    <source>
        <dbReference type="Proteomes" id="UP001238088"/>
    </source>
</evidence>
<dbReference type="RefSeq" id="WP_307470761.1">
    <property type="nucleotide sequence ID" value="NZ_JAUSUB010000001.1"/>
</dbReference>
<keyword evidence="8" id="KW-1185">Reference proteome</keyword>
<sequence length="320" mass="34949">MFALNKKNLLLTAALSSSLALFACSGDTDQSNNQDKGPQQETQDRVLTDALGNEVTIPANPERVIATYLEDHLVALDIKPVAQWSVANGKQEYLSEYLEDVPEIAHDLPLEAVTSFKPDVLIMDSAGMVEGSKYNQYSKIAPTYVIGTEENNDWREELSQVGKIFGKEAEADKVLSDYDAKAGKAKKQLQESHKGESVAAIWLVNNSLFMVSENLSAGAVLYGDLGMPVPKVVKEVSASATGNWSAVSLEKLAELDADHLFLINSDKETGSEMLKDPLWANIPAVKNGNLHEYTRDTGWLYTGTIANSQIIDDVLESIVK</sequence>
<dbReference type="SUPFAM" id="SSF53807">
    <property type="entry name" value="Helical backbone' metal receptor"/>
    <property type="match status" value="1"/>
</dbReference>
<accession>A0ABU0AAB6</accession>
<keyword evidence="4 5" id="KW-0732">Signal</keyword>
<comment type="caution">
    <text evidence="7">The sequence shown here is derived from an EMBL/GenBank/DDBJ whole genome shotgun (WGS) entry which is preliminary data.</text>
</comment>
<comment type="subcellular location">
    <subcellularLocation>
        <location evidence="1">Cell membrane</location>
        <topology evidence="1">Lipid-anchor</topology>
    </subcellularLocation>
</comment>
<evidence type="ECO:0000259" key="6">
    <source>
        <dbReference type="PROSITE" id="PS50983"/>
    </source>
</evidence>
<dbReference type="InterPro" id="IPR002491">
    <property type="entry name" value="ABC_transptr_periplasmic_BD"/>
</dbReference>
<feature type="domain" description="Fe/B12 periplasmic-binding" evidence="6">
    <location>
        <begin position="61"/>
        <end position="320"/>
    </location>
</feature>
<evidence type="ECO:0000256" key="1">
    <source>
        <dbReference type="ARBA" id="ARBA00004193"/>
    </source>
</evidence>
<dbReference type="PANTHER" id="PTHR30532:SF1">
    <property type="entry name" value="IRON(3+)-HYDROXAMATE-BINDING PROTEIN FHUD"/>
    <property type="match status" value="1"/>
</dbReference>
<dbReference type="Proteomes" id="UP001238088">
    <property type="component" value="Unassembled WGS sequence"/>
</dbReference>
<evidence type="ECO:0000256" key="5">
    <source>
        <dbReference type="SAM" id="SignalP"/>
    </source>
</evidence>
<dbReference type="PROSITE" id="PS50983">
    <property type="entry name" value="FE_B12_PBP"/>
    <property type="match status" value="1"/>
</dbReference>
<evidence type="ECO:0000256" key="4">
    <source>
        <dbReference type="ARBA" id="ARBA00022729"/>
    </source>
</evidence>
<dbReference type="Gene3D" id="3.40.50.1980">
    <property type="entry name" value="Nitrogenase molybdenum iron protein domain"/>
    <property type="match status" value="2"/>
</dbReference>